<evidence type="ECO:0000313" key="2">
    <source>
        <dbReference type="Proteomes" id="UP000076586"/>
    </source>
</evidence>
<dbReference type="Proteomes" id="UP000076586">
    <property type="component" value="Unassembled WGS sequence"/>
</dbReference>
<sequence>MIQFPAHETFSNLNRLHVNNIKEIHSCSYPNQLKRNFTPDLSKILLLLKSKKILTFCKEPTLRDVGLAFFVPNIRLCYNQ</sequence>
<gene>
    <name evidence="1" type="ORF">PJIAN_4830</name>
</gene>
<dbReference type="EMBL" id="BDCR01000004">
    <property type="protein sequence ID" value="GAT64280.1"/>
    <property type="molecule type" value="Genomic_DNA"/>
</dbReference>
<proteinExistence type="predicted"/>
<reference evidence="2" key="2">
    <citation type="journal article" date="2017" name="Genome Announc.">
        <title>Draft genome sequence of Paludibacter jiangxiensis NM7(T), a propionate-producing fermentative bacterium.</title>
        <authorList>
            <person name="Qiu Y.-L."/>
            <person name="Tourlousse D.M."/>
            <person name="Matsuura N."/>
            <person name="Ohashi A."/>
            <person name="Sekiguchi Y."/>
        </authorList>
    </citation>
    <scope>NUCLEOTIDE SEQUENCE [LARGE SCALE GENOMIC DNA]</scope>
    <source>
        <strain evidence="2">NM7</strain>
    </source>
</reference>
<name>A0A161LTH5_9BACT</name>
<comment type="caution">
    <text evidence="1">The sequence shown here is derived from an EMBL/GenBank/DDBJ whole genome shotgun (WGS) entry which is preliminary data.</text>
</comment>
<evidence type="ECO:0000313" key="1">
    <source>
        <dbReference type="EMBL" id="GAT64280.1"/>
    </source>
</evidence>
<organism evidence="1 2">
    <name type="scientific">Paludibacter jiangxiensis</name>
    <dbReference type="NCBI Taxonomy" id="681398"/>
    <lineage>
        <taxon>Bacteria</taxon>
        <taxon>Pseudomonadati</taxon>
        <taxon>Bacteroidota</taxon>
        <taxon>Bacteroidia</taxon>
        <taxon>Bacteroidales</taxon>
        <taxon>Paludibacteraceae</taxon>
        <taxon>Paludibacter</taxon>
    </lineage>
</organism>
<keyword evidence="2" id="KW-1185">Reference proteome</keyword>
<protein>
    <submittedName>
        <fullName evidence="1">Uncharacterized protein</fullName>
    </submittedName>
</protein>
<dbReference type="AlphaFoldDB" id="A0A161LTH5"/>
<accession>A0A161LTH5</accession>
<reference evidence="2" key="1">
    <citation type="submission" date="2016-04" db="EMBL/GenBank/DDBJ databases">
        <title>Draft genome sequence of Paludibacter jiangxiensis strain NM7.</title>
        <authorList>
            <person name="Qiu Y."/>
            <person name="Matsuura N."/>
            <person name="Ohashi A."/>
            <person name="Tourlousse M.D."/>
            <person name="Sekiguchi Y."/>
        </authorList>
    </citation>
    <scope>NUCLEOTIDE SEQUENCE [LARGE SCALE GENOMIC DNA]</scope>
    <source>
        <strain evidence="2">NM7</strain>
    </source>
</reference>